<gene>
    <name evidence="9" type="ORF">XD73_0148</name>
</gene>
<keyword evidence="6 7" id="KW-0592">Phosphate transport</keyword>
<comment type="subcellular location">
    <subcellularLocation>
        <location evidence="1 7">Cytoplasm</location>
    </subcellularLocation>
</comment>
<dbReference type="PANTHER" id="PTHR42930:SF3">
    <property type="entry name" value="PHOSPHATE-SPECIFIC TRANSPORT SYSTEM ACCESSORY PROTEIN PHOU"/>
    <property type="match status" value="1"/>
</dbReference>
<organism evidence="9 10">
    <name type="scientific">Anaerolinea thermophila</name>
    <dbReference type="NCBI Taxonomy" id="167964"/>
    <lineage>
        <taxon>Bacteria</taxon>
        <taxon>Bacillati</taxon>
        <taxon>Chloroflexota</taxon>
        <taxon>Anaerolineae</taxon>
        <taxon>Anaerolineales</taxon>
        <taxon>Anaerolineaceae</taxon>
        <taxon>Anaerolinea</taxon>
    </lineage>
</organism>
<keyword evidence="5 7" id="KW-0963">Cytoplasm</keyword>
<evidence type="ECO:0000256" key="4">
    <source>
        <dbReference type="ARBA" id="ARBA00022448"/>
    </source>
</evidence>
<comment type="function">
    <text evidence="7">Plays a role in the regulation of phosphate uptake.</text>
</comment>
<evidence type="ECO:0000256" key="7">
    <source>
        <dbReference type="PIRNR" id="PIRNR003107"/>
    </source>
</evidence>
<dbReference type="InterPro" id="IPR038078">
    <property type="entry name" value="PhoU-like_sf"/>
</dbReference>
<dbReference type="AlphaFoldDB" id="A0A101FYV2"/>
<feature type="domain" description="PhoU" evidence="8">
    <location>
        <begin position="121"/>
        <end position="205"/>
    </location>
</feature>
<comment type="subunit">
    <text evidence="3 7">Homodimer.</text>
</comment>
<protein>
    <recommendedName>
        <fullName evidence="7">Phosphate-specific transport system accessory protein PhoU</fullName>
    </recommendedName>
</protein>
<dbReference type="NCBIfam" id="TIGR02135">
    <property type="entry name" value="phoU_full"/>
    <property type="match status" value="1"/>
</dbReference>
<dbReference type="Pfam" id="PF01895">
    <property type="entry name" value="PhoU"/>
    <property type="match status" value="2"/>
</dbReference>
<dbReference type="InterPro" id="IPR026022">
    <property type="entry name" value="PhoU_dom"/>
</dbReference>
<dbReference type="EMBL" id="LGFU01000003">
    <property type="protein sequence ID" value="KUK46951.1"/>
    <property type="molecule type" value="Genomic_DNA"/>
</dbReference>
<dbReference type="PIRSF" id="PIRSF003107">
    <property type="entry name" value="PhoU"/>
    <property type="match status" value="1"/>
</dbReference>
<evidence type="ECO:0000256" key="2">
    <source>
        <dbReference type="ARBA" id="ARBA00008107"/>
    </source>
</evidence>
<dbReference type="Proteomes" id="UP000064249">
    <property type="component" value="Unassembled WGS sequence"/>
</dbReference>
<evidence type="ECO:0000256" key="5">
    <source>
        <dbReference type="ARBA" id="ARBA00022490"/>
    </source>
</evidence>
<comment type="caution">
    <text evidence="9">The sequence shown here is derived from an EMBL/GenBank/DDBJ whole genome shotgun (WGS) entry which is preliminary data.</text>
</comment>
<evidence type="ECO:0000313" key="9">
    <source>
        <dbReference type="EMBL" id="KUK46951.1"/>
    </source>
</evidence>
<evidence type="ECO:0000256" key="3">
    <source>
        <dbReference type="ARBA" id="ARBA00011738"/>
    </source>
</evidence>
<evidence type="ECO:0000313" key="10">
    <source>
        <dbReference type="Proteomes" id="UP000064249"/>
    </source>
</evidence>
<keyword evidence="4 7" id="KW-0813">Transport</keyword>
<dbReference type="SUPFAM" id="SSF109755">
    <property type="entry name" value="PhoU-like"/>
    <property type="match status" value="1"/>
</dbReference>
<accession>A0A101FYV2</accession>
<dbReference type="FunFam" id="1.20.58.220:FF:000004">
    <property type="entry name" value="Phosphate-specific transport system accessory protein PhoU"/>
    <property type="match status" value="1"/>
</dbReference>
<dbReference type="PATRIC" id="fig|167964.4.peg.498"/>
<dbReference type="GO" id="GO:0006817">
    <property type="term" value="P:phosphate ion transport"/>
    <property type="evidence" value="ECO:0007669"/>
    <property type="project" value="UniProtKB-KW"/>
</dbReference>
<dbReference type="GO" id="GO:0030643">
    <property type="term" value="P:intracellular phosphate ion homeostasis"/>
    <property type="evidence" value="ECO:0007669"/>
    <property type="project" value="InterPro"/>
</dbReference>
<comment type="similarity">
    <text evidence="2 7">Belongs to the PhoU family.</text>
</comment>
<proteinExistence type="inferred from homology"/>
<evidence type="ECO:0000256" key="6">
    <source>
        <dbReference type="ARBA" id="ARBA00022592"/>
    </source>
</evidence>
<evidence type="ECO:0000256" key="1">
    <source>
        <dbReference type="ARBA" id="ARBA00004496"/>
    </source>
</evidence>
<dbReference type="Gene3D" id="1.20.58.220">
    <property type="entry name" value="Phosphate transport system protein phou homolog 2, domain 2"/>
    <property type="match status" value="1"/>
</dbReference>
<reference evidence="9 10" key="1">
    <citation type="journal article" date="2015" name="MBio">
        <title>Genome-Resolved Metagenomic Analysis Reveals Roles for Candidate Phyla and Other Microbial Community Members in Biogeochemical Transformations in Oil Reservoirs.</title>
        <authorList>
            <person name="Hu P."/>
            <person name="Tom L."/>
            <person name="Singh A."/>
            <person name="Thomas B.C."/>
            <person name="Baker B.J."/>
            <person name="Piceno Y.M."/>
            <person name="Andersen G.L."/>
            <person name="Banfield J.F."/>
        </authorList>
    </citation>
    <scope>NUCLEOTIDE SEQUENCE [LARGE SCALE GENOMIC DNA]</scope>
    <source>
        <strain evidence="9">46_16</strain>
    </source>
</reference>
<dbReference type="PANTHER" id="PTHR42930">
    <property type="entry name" value="PHOSPHATE-SPECIFIC TRANSPORT SYSTEM ACCESSORY PROTEIN PHOU"/>
    <property type="match status" value="1"/>
</dbReference>
<feature type="domain" description="PhoU" evidence="8">
    <location>
        <begin position="19"/>
        <end position="103"/>
    </location>
</feature>
<name>A0A101FYV2_9CHLR</name>
<dbReference type="InterPro" id="IPR028366">
    <property type="entry name" value="PhoU"/>
</dbReference>
<dbReference type="GO" id="GO:0045936">
    <property type="term" value="P:negative regulation of phosphate metabolic process"/>
    <property type="evidence" value="ECO:0007669"/>
    <property type="project" value="InterPro"/>
</dbReference>
<evidence type="ECO:0000259" key="8">
    <source>
        <dbReference type="Pfam" id="PF01895"/>
    </source>
</evidence>
<sequence>MPRETLDTKLSQIKDEIYLLGSMVEQSVLDSVDTLRTRDMKEAKRVYDEDNIINEKRYALENAIIILLATQQPFARDLRLLSAMLLVVNELERMADYAKGIAKINFKIGDSNIAIPVRDFQKMAEQGVSMLHRGLSAFIEQNPNQAAAIPQEDTIVDDLYNKIYRATIEQAIANPEIIDQANNILWIAHNLERFADRVTNICERTIFITTGELMEMGSSDDENGIEFE</sequence>
<dbReference type="GO" id="GO:0005737">
    <property type="term" value="C:cytoplasm"/>
    <property type="evidence" value="ECO:0007669"/>
    <property type="project" value="UniProtKB-SubCell"/>
</dbReference>